<evidence type="ECO:0000313" key="3">
    <source>
        <dbReference type="Proteomes" id="UP000076852"/>
    </source>
</evidence>
<dbReference type="KEGG" id="buz:AYM40_16450"/>
<evidence type="ECO:0000256" key="1">
    <source>
        <dbReference type="SAM" id="MobiDB-lite"/>
    </source>
</evidence>
<protein>
    <submittedName>
        <fullName evidence="2">Uncharacterized protein</fullName>
    </submittedName>
</protein>
<keyword evidence="3" id="KW-1185">Reference proteome</keyword>
<organism evidence="2 3">
    <name type="scientific">Paraburkholderia phytofirmans OLGA172</name>
    <dbReference type="NCBI Taxonomy" id="1417228"/>
    <lineage>
        <taxon>Bacteria</taxon>
        <taxon>Pseudomonadati</taxon>
        <taxon>Pseudomonadota</taxon>
        <taxon>Betaproteobacteria</taxon>
        <taxon>Burkholderiales</taxon>
        <taxon>Burkholderiaceae</taxon>
        <taxon>Paraburkholderia</taxon>
    </lineage>
</organism>
<dbReference type="STRING" id="1804984.AYM40_16450"/>
<feature type="region of interest" description="Disordered" evidence="1">
    <location>
        <begin position="59"/>
        <end position="82"/>
    </location>
</feature>
<dbReference type="AlphaFoldDB" id="A0A160FML3"/>
<dbReference type="EMBL" id="CP014578">
    <property type="protein sequence ID" value="ANB73771.1"/>
    <property type="molecule type" value="Genomic_DNA"/>
</dbReference>
<dbReference type="Proteomes" id="UP000076852">
    <property type="component" value="Chromosome 1"/>
</dbReference>
<name>A0A160FML3_9BURK</name>
<gene>
    <name evidence="2" type="ORF">AYM40_16450</name>
</gene>
<accession>A0A160FML3</accession>
<reference evidence="2 3" key="1">
    <citation type="journal article" date="2016" name="Gene">
        <title>PacBio SMRT assembly of a complex multi-replicon genome reveals chlorocatechol degradative operon in a region of genome plasticity.</title>
        <authorList>
            <person name="Ricker N."/>
            <person name="Shen S.Y."/>
            <person name="Goordial J."/>
            <person name="Jin S."/>
            <person name="Fulthorpe R.R."/>
        </authorList>
    </citation>
    <scope>NUCLEOTIDE SEQUENCE [LARGE SCALE GENOMIC DNA]</scope>
    <source>
        <strain evidence="2 3">OLGA172</strain>
    </source>
</reference>
<proteinExistence type="predicted"/>
<dbReference type="RefSeq" id="WP_063497137.1">
    <property type="nucleotide sequence ID" value="NZ_CP014578.1"/>
</dbReference>
<evidence type="ECO:0000313" key="2">
    <source>
        <dbReference type="EMBL" id="ANB73771.1"/>
    </source>
</evidence>
<feature type="compositionally biased region" description="Basic and acidic residues" evidence="1">
    <location>
        <begin position="67"/>
        <end position="82"/>
    </location>
</feature>
<sequence>MVNKTYALKPDDQAKLISYARRYRSIRTTINETNQTMTVWTTWPGNDEPSSIADQFQLQVVSNDPPKMPDDEYRRRVEGKPS</sequence>